<evidence type="ECO:0008006" key="3">
    <source>
        <dbReference type="Google" id="ProtNLM"/>
    </source>
</evidence>
<name>A0A4S5E5L8_9MICC</name>
<keyword evidence="2" id="KW-1185">Reference proteome</keyword>
<dbReference type="Proteomes" id="UP000305233">
    <property type="component" value="Unassembled WGS sequence"/>
</dbReference>
<accession>A0A4S5E5L8</accession>
<dbReference type="RefSeq" id="WP_136453907.1">
    <property type="nucleotide sequence ID" value="NZ_SSWH01000005.1"/>
</dbReference>
<gene>
    <name evidence="1" type="ORF">E8P82_07720</name>
</gene>
<protein>
    <recommendedName>
        <fullName evidence="3">Restriction endonuclease</fullName>
    </recommendedName>
</protein>
<organism evidence="1 2">
    <name type="scientific">Arthrobacter echini</name>
    <dbReference type="NCBI Taxonomy" id="1529066"/>
    <lineage>
        <taxon>Bacteria</taxon>
        <taxon>Bacillati</taxon>
        <taxon>Actinomycetota</taxon>
        <taxon>Actinomycetes</taxon>
        <taxon>Micrococcales</taxon>
        <taxon>Micrococcaceae</taxon>
        <taxon>Arthrobacter</taxon>
    </lineage>
</organism>
<evidence type="ECO:0000313" key="1">
    <source>
        <dbReference type="EMBL" id="THJ66807.1"/>
    </source>
</evidence>
<reference evidence="1 2" key="1">
    <citation type="submission" date="2019-04" db="EMBL/GenBank/DDBJ databases">
        <authorList>
            <person name="Liu Q."/>
            <person name="Xin Y.-H."/>
        </authorList>
    </citation>
    <scope>NUCLEOTIDE SEQUENCE [LARGE SCALE GENOMIC DNA]</scope>
    <source>
        <strain evidence="1 2">AM23</strain>
    </source>
</reference>
<comment type="caution">
    <text evidence="1">The sequence shown here is derived from an EMBL/GenBank/DDBJ whole genome shotgun (WGS) entry which is preliminary data.</text>
</comment>
<evidence type="ECO:0000313" key="2">
    <source>
        <dbReference type="Proteomes" id="UP000305233"/>
    </source>
</evidence>
<sequence>MDHDPTPPSMITRLLEEISWEKAVNYRRGGRGMENVLTAEVLIGLDLLPRTHFFAAVMRSCSGADAARSILADQAESARMSLLPGDMSVNPAVVAQKFIVQPDALILSPEVFAFVEAKRIRTSAFQPEQLAREYLTVMNNAGDRTPLLFLLGVAPPVSVRGLGKMSPKDAVRLHLPAVLERAGNTGPTEEELMDRLDDVVCWISWEDLLASVRTQLAAFSCKDTSTDAAVHRTASQVISAVSWHA</sequence>
<proteinExistence type="predicted"/>
<dbReference type="AlphaFoldDB" id="A0A4S5E5L8"/>
<dbReference type="OrthoDB" id="581531at2"/>
<dbReference type="EMBL" id="SSWH01000005">
    <property type="protein sequence ID" value="THJ66807.1"/>
    <property type="molecule type" value="Genomic_DNA"/>
</dbReference>